<feature type="domain" description="Thioredoxin" evidence="5">
    <location>
        <begin position="302"/>
        <end position="440"/>
    </location>
</feature>
<dbReference type="CDD" id="cd02966">
    <property type="entry name" value="TlpA_like_family"/>
    <property type="match status" value="1"/>
</dbReference>
<evidence type="ECO:0000256" key="2">
    <source>
        <dbReference type="ARBA" id="ARBA00022748"/>
    </source>
</evidence>
<comment type="subcellular location">
    <subcellularLocation>
        <location evidence="1">Cell envelope</location>
    </subcellularLocation>
</comment>
<dbReference type="PANTHER" id="PTHR42852">
    <property type="entry name" value="THIOL:DISULFIDE INTERCHANGE PROTEIN DSBE"/>
    <property type="match status" value="1"/>
</dbReference>
<dbReference type="GO" id="GO:0017004">
    <property type="term" value="P:cytochrome complex assembly"/>
    <property type="evidence" value="ECO:0007669"/>
    <property type="project" value="UniProtKB-KW"/>
</dbReference>
<dbReference type="InterPro" id="IPR000866">
    <property type="entry name" value="AhpC/TSA"/>
</dbReference>
<dbReference type="SUPFAM" id="SSF52833">
    <property type="entry name" value="Thioredoxin-like"/>
    <property type="match status" value="1"/>
</dbReference>
<dbReference type="Proteomes" id="UP000274271">
    <property type="component" value="Unassembled WGS sequence"/>
</dbReference>
<name>A0A3P1CWU2_9BACT</name>
<dbReference type="InterPro" id="IPR036249">
    <property type="entry name" value="Thioredoxin-like_sf"/>
</dbReference>
<proteinExistence type="predicted"/>
<dbReference type="EMBL" id="RQJP01000001">
    <property type="protein sequence ID" value="RRB17763.1"/>
    <property type="molecule type" value="Genomic_DNA"/>
</dbReference>
<evidence type="ECO:0000256" key="4">
    <source>
        <dbReference type="ARBA" id="ARBA00023284"/>
    </source>
</evidence>
<gene>
    <name evidence="6" type="ORF">EHT87_05645</name>
</gene>
<dbReference type="PANTHER" id="PTHR42852:SF6">
    <property type="entry name" value="THIOL:DISULFIDE INTERCHANGE PROTEIN DSBE"/>
    <property type="match status" value="1"/>
</dbReference>
<dbReference type="GO" id="GO:0030313">
    <property type="term" value="C:cell envelope"/>
    <property type="evidence" value="ECO:0007669"/>
    <property type="project" value="UniProtKB-SubCell"/>
</dbReference>
<dbReference type="PROSITE" id="PS51257">
    <property type="entry name" value="PROKAR_LIPOPROTEIN"/>
    <property type="match status" value="1"/>
</dbReference>
<sequence>MQTKSLVALLFTGLFLSCQEPEKESILLDLPLVVQEGYGPFLPGFSILSPESDDYPKGTTLGNSSQPVSGIPKNWTNRLKSRIDLNPRQFIYQNFCAGNVDPVWYEGLKEYFKWPRENAQLSRKPIKCYIYVVQGFDPQAGQWAVLVDTNNNLDFSDETAIYPESMDENDLTFPYKNPLPVTYQQYQNGNVVSGQIPLVIKRFRGNFVYNFPQYMKAVLKRGSQEYEIAVSSGNFNRLSTESVQIAKKPSWFWQKKVKADELVEVGDYLTLDGTTYKNKGVDLAANVLQLERINPDFKEFLLQTGHPFLPFKAKEFTTGAPFSLDDYKGKYVFIDFWATWCKGCVADMPELKKLHQKLDPSRFAFLGVVAEDSPERARAFLQKQALTWPQIFSDSTDQLTQFYGITGLPVTVLLDPTGKIIAKDLRGKSLADKLTELDAF</sequence>
<dbReference type="AlphaFoldDB" id="A0A3P1CWU2"/>
<dbReference type="GO" id="GO:0016491">
    <property type="term" value="F:oxidoreductase activity"/>
    <property type="evidence" value="ECO:0007669"/>
    <property type="project" value="InterPro"/>
</dbReference>
<dbReference type="InterPro" id="IPR050553">
    <property type="entry name" value="Thioredoxin_ResA/DsbE_sf"/>
</dbReference>
<evidence type="ECO:0000313" key="6">
    <source>
        <dbReference type="EMBL" id="RRB17763.1"/>
    </source>
</evidence>
<dbReference type="Pfam" id="PF00578">
    <property type="entry name" value="AhpC-TSA"/>
    <property type="match status" value="1"/>
</dbReference>
<keyword evidence="2" id="KW-0201">Cytochrome c-type biogenesis</keyword>
<keyword evidence="4" id="KW-0676">Redox-active center</keyword>
<dbReference type="RefSeq" id="WP_124904692.1">
    <property type="nucleotide sequence ID" value="NZ_RQJP01000001.1"/>
</dbReference>
<keyword evidence="3" id="KW-1015">Disulfide bond</keyword>
<evidence type="ECO:0000256" key="1">
    <source>
        <dbReference type="ARBA" id="ARBA00004196"/>
    </source>
</evidence>
<dbReference type="GO" id="GO:0016209">
    <property type="term" value="F:antioxidant activity"/>
    <property type="evidence" value="ECO:0007669"/>
    <property type="project" value="InterPro"/>
</dbReference>
<protein>
    <submittedName>
        <fullName evidence="6">TlpA family protein disulfide reductase</fullName>
    </submittedName>
</protein>
<reference evidence="6 7" key="1">
    <citation type="submission" date="2018-11" db="EMBL/GenBank/DDBJ databases">
        <authorList>
            <person name="Zhou Z."/>
            <person name="Wang G."/>
        </authorList>
    </citation>
    <scope>NUCLEOTIDE SEQUENCE [LARGE SCALE GENOMIC DNA]</scope>
    <source>
        <strain evidence="6 7">KCTC42998</strain>
    </source>
</reference>
<dbReference type="OrthoDB" id="6399635at2"/>
<accession>A0A3P1CWU2</accession>
<evidence type="ECO:0000313" key="7">
    <source>
        <dbReference type="Proteomes" id="UP000274271"/>
    </source>
</evidence>
<dbReference type="PROSITE" id="PS51352">
    <property type="entry name" value="THIOREDOXIN_2"/>
    <property type="match status" value="1"/>
</dbReference>
<keyword evidence="7" id="KW-1185">Reference proteome</keyword>
<organism evidence="6 7">
    <name type="scientific">Larkinella knui</name>
    <dbReference type="NCBI Taxonomy" id="2025310"/>
    <lineage>
        <taxon>Bacteria</taxon>
        <taxon>Pseudomonadati</taxon>
        <taxon>Bacteroidota</taxon>
        <taxon>Cytophagia</taxon>
        <taxon>Cytophagales</taxon>
        <taxon>Spirosomataceae</taxon>
        <taxon>Larkinella</taxon>
    </lineage>
</organism>
<dbReference type="InterPro" id="IPR013766">
    <property type="entry name" value="Thioredoxin_domain"/>
</dbReference>
<dbReference type="Gene3D" id="3.40.30.10">
    <property type="entry name" value="Glutaredoxin"/>
    <property type="match status" value="1"/>
</dbReference>
<comment type="caution">
    <text evidence="6">The sequence shown here is derived from an EMBL/GenBank/DDBJ whole genome shotgun (WGS) entry which is preliminary data.</text>
</comment>
<evidence type="ECO:0000259" key="5">
    <source>
        <dbReference type="PROSITE" id="PS51352"/>
    </source>
</evidence>
<evidence type="ECO:0000256" key="3">
    <source>
        <dbReference type="ARBA" id="ARBA00023157"/>
    </source>
</evidence>